<dbReference type="RefSeq" id="WP_184939519.1">
    <property type="nucleotide sequence ID" value="NZ_JACHJV010000001.1"/>
</dbReference>
<protein>
    <recommendedName>
        <fullName evidence="1">Amidohydrolase-related domain-containing protein</fullName>
    </recommendedName>
</protein>
<comment type="caution">
    <text evidence="2">The sequence shown here is derived from an EMBL/GenBank/DDBJ whole genome shotgun (WGS) entry which is preliminary data.</text>
</comment>
<keyword evidence="3" id="KW-1185">Reference proteome</keyword>
<dbReference type="Proteomes" id="UP000540506">
    <property type="component" value="Unassembled WGS sequence"/>
</dbReference>
<name>A0A7W7R6S4_KITKI</name>
<evidence type="ECO:0000313" key="3">
    <source>
        <dbReference type="Proteomes" id="UP000540506"/>
    </source>
</evidence>
<evidence type="ECO:0000259" key="1">
    <source>
        <dbReference type="Pfam" id="PF04909"/>
    </source>
</evidence>
<dbReference type="Pfam" id="PF04909">
    <property type="entry name" value="Amidohydro_2"/>
    <property type="match status" value="1"/>
</dbReference>
<feature type="domain" description="Amidohydrolase-related" evidence="1">
    <location>
        <begin position="3"/>
        <end position="259"/>
    </location>
</feature>
<sequence>MAVDVHAHVTVDLPAQLTRARRAGVTRTVLLSTHVHPEAATDLAGLRAEFGRLGGVLAGEQSSLDRYRAATAELTTALAAHPGESVGFVNVPLGLDEAATGAWLADYLKRPDIVGIGELSPTPGQAEKIAPVLAVSADHGGLPVLVHGFAPHTAADLRTYAAMAARFPQVPVIVGALGGLNWMDLIELALEHQNLFVDLSSALQVFAVRMAVQALPEQCLFGSNTPYGDVLAARCTVEAAVTDAALLDQVLSGNFTRLLSR</sequence>
<dbReference type="AlphaFoldDB" id="A0A7W7R6S4"/>
<gene>
    <name evidence="2" type="ORF">FHR34_005368</name>
</gene>
<dbReference type="GO" id="GO:0016787">
    <property type="term" value="F:hydrolase activity"/>
    <property type="evidence" value="ECO:0007669"/>
    <property type="project" value="InterPro"/>
</dbReference>
<dbReference type="InterPro" id="IPR032466">
    <property type="entry name" value="Metal_Hydrolase"/>
</dbReference>
<accession>A0A7W7R6S4</accession>
<dbReference type="Gene3D" id="3.20.20.140">
    <property type="entry name" value="Metal-dependent hydrolases"/>
    <property type="match status" value="1"/>
</dbReference>
<reference evidence="2 3" key="1">
    <citation type="submission" date="2020-08" db="EMBL/GenBank/DDBJ databases">
        <title>Sequencing the genomes of 1000 actinobacteria strains.</title>
        <authorList>
            <person name="Klenk H.-P."/>
        </authorList>
    </citation>
    <scope>NUCLEOTIDE SEQUENCE [LARGE SCALE GENOMIC DNA]</scope>
    <source>
        <strain evidence="2 3">DSM 41654</strain>
    </source>
</reference>
<dbReference type="EMBL" id="JACHJV010000001">
    <property type="protein sequence ID" value="MBB4926375.1"/>
    <property type="molecule type" value="Genomic_DNA"/>
</dbReference>
<dbReference type="InterPro" id="IPR006680">
    <property type="entry name" value="Amidohydro-rel"/>
</dbReference>
<proteinExistence type="predicted"/>
<evidence type="ECO:0000313" key="2">
    <source>
        <dbReference type="EMBL" id="MBB4926375.1"/>
    </source>
</evidence>
<organism evidence="2 3">
    <name type="scientific">Kitasatospora kifunensis</name>
    <name type="common">Streptomyces kifunensis</name>
    <dbReference type="NCBI Taxonomy" id="58351"/>
    <lineage>
        <taxon>Bacteria</taxon>
        <taxon>Bacillati</taxon>
        <taxon>Actinomycetota</taxon>
        <taxon>Actinomycetes</taxon>
        <taxon>Kitasatosporales</taxon>
        <taxon>Streptomycetaceae</taxon>
        <taxon>Kitasatospora</taxon>
    </lineage>
</organism>
<dbReference type="SUPFAM" id="SSF51556">
    <property type="entry name" value="Metallo-dependent hydrolases"/>
    <property type="match status" value="1"/>
</dbReference>